<dbReference type="Proteomes" id="UP000254841">
    <property type="component" value="Unassembled WGS sequence"/>
</dbReference>
<evidence type="ECO:0000256" key="4">
    <source>
        <dbReference type="SAM" id="Coils"/>
    </source>
</evidence>
<evidence type="ECO:0000256" key="3">
    <source>
        <dbReference type="ARBA" id="ARBA00023125"/>
    </source>
</evidence>
<dbReference type="InterPro" id="IPR002625">
    <property type="entry name" value="Smr_dom"/>
</dbReference>
<dbReference type="SUPFAM" id="SSF52540">
    <property type="entry name" value="P-loop containing nucleoside triphosphate hydrolases"/>
    <property type="match status" value="1"/>
</dbReference>
<keyword evidence="2" id="KW-0067">ATP-binding</keyword>
<dbReference type="InterPro" id="IPR027417">
    <property type="entry name" value="P-loop_NTPase"/>
</dbReference>
<evidence type="ECO:0000256" key="2">
    <source>
        <dbReference type="ARBA" id="ARBA00022840"/>
    </source>
</evidence>
<dbReference type="GO" id="GO:0005524">
    <property type="term" value="F:ATP binding"/>
    <property type="evidence" value="ECO:0007669"/>
    <property type="project" value="UniProtKB-KW"/>
</dbReference>
<evidence type="ECO:0000259" key="6">
    <source>
        <dbReference type="PROSITE" id="PS50828"/>
    </source>
</evidence>
<dbReference type="Pfam" id="PF01713">
    <property type="entry name" value="Smr"/>
    <property type="match status" value="1"/>
</dbReference>
<dbReference type="GO" id="GO:0140664">
    <property type="term" value="F:ATP-dependent DNA damage sensor activity"/>
    <property type="evidence" value="ECO:0007669"/>
    <property type="project" value="InterPro"/>
</dbReference>
<keyword evidence="3" id="KW-0238">DNA-binding</keyword>
<feature type="region of interest" description="Disordered" evidence="5">
    <location>
        <begin position="511"/>
        <end position="535"/>
    </location>
</feature>
<dbReference type="GO" id="GO:0006298">
    <property type="term" value="P:mismatch repair"/>
    <property type="evidence" value="ECO:0007669"/>
    <property type="project" value="InterPro"/>
</dbReference>
<feature type="domain" description="Smr" evidence="6">
    <location>
        <begin position="921"/>
        <end position="995"/>
    </location>
</feature>
<dbReference type="SMART" id="SM00534">
    <property type="entry name" value="MUTSac"/>
    <property type="match status" value="1"/>
</dbReference>
<proteinExistence type="predicted"/>
<dbReference type="EMBL" id="UGHV01000001">
    <property type="protein sequence ID" value="STO97904.1"/>
    <property type="molecule type" value="Genomic_DNA"/>
</dbReference>
<dbReference type="SMART" id="SM00463">
    <property type="entry name" value="SMR"/>
    <property type="match status" value="1"/>
</dbReference>
<dbReference type="InterPro" id="IPR000432">
    <property type="entry name" value="DNA_mismatch_repair_MutS_C"/>
</dbReference>
<feature type="compositionally biased region" description="Basic and acidic residues" evidence="5">
    <location>
        <begin position="412"/>
        <end position="428"/>
    </location>
</feature>
<evidence type="ECO:0000313" key="8">
    <source>
        <dbReference type="Proteomes" id="UP000254841"/>
    </source>
</evidence>
<dbReference type="InterPro" id="IPR045076">
    <property type="entry name" value="MutS"/>
</dbReference>
<name>A0A377J6J0_9HELI</name>
<organism evidence="7 8">
    <name type="scientific">Helicobacter canis</name>
    <dbReference type="NCBI Taxonomy" id="29419"/>
    <lineage>
        <taxon>Bacteria</taxon>
        <taxon>Pseudomonadati</taxon>
        <taxon>Campylobacterota</taxon>
        <taxon>Epsilonproteobacteria</taxon>
        <taxon>Campylobacterales</taxon>
        <taxon>Helicobacteraceae</taxon>
        <taxon>Helicobacter</taxon>
    </lineage>
</organism>
<dbReference type="PANTHER" id="PTHR48466:SF2">
    <property type="entry name" value="OS10G0509000 PROTEIN"/>
    <property type="match status" value="1"/>
</dbReference>
<dbReference type="InterPro" id="IPR036187">
    <property type="entry name" value="DNA_mismatch_repair_MutS_sf"/>
</dbReference>
<dbReference type="AlphaFoldDB" id="A0A377J6J0"/>
<feature type="region of interest" description="Disordered" evidence="5">
    <location>
        <begin position="412"/>
        <end position="443"/>
    </location>
</feature>
<dbReference type="Pfam" id="PF00488">
    <property type="entry name" value="MutS_V"/>
    <property type="match status" value="1"/>
</dbReference>
<protein>
    <submittedName>
        <fullName evidence="7">Recombination and DNA strand exchange inhibitor protein</fullName>
    </submittedName>
</protein>
<feature type="compositionally biased region" description="Polar residues" evidence="5">
    <location>
        <begin position="511"/>
        <end position="524"/>
    </location>
</feature>
<evidence type="ECO:0000256" key="1">
    <source>
        <dbReference type="ARBA" id="ARBA00022741"/>
    </source>
</evidence>
<dbReference type="SUPFAM" id="SSF48334">
    <property type="entry name" value="DNA repair protein MutS, domain III"/>
    <property type="match status" value="1"/>
</dbReference>
<dbReference type="PANTHER" id="PTHR48466">
    <property type="entry name" value="OS10G0509000 PROTEIN-RELATED"/>
    <property type="match status" value="1"/>
</dbReference>
<dbReference type="GO" id="GO:0030983">
    <property type="term" value="F:mismatched DNA binding"/>
    <property type="evidence" value="ECO:0007669"/>
    <property type="project" value="InterPro"/>
</dbReference>
<dbReference type="Gene3D" id="3.40.50.300">
    <property type="entry name" value="P-loop containing nucleotide triphosphate hydrolases"/>
    <property type="match status" value="1"/>
</dbReference>
<reference evidence="7 8" key="1">
    <citation type="submission" date="2018-06" db="EMBL/GenBank/DDBJ databases">
        <authorList>
            <consortium name="Pathogen Informatics"/>
            <person name="Doyle S."/>
        </authorList>
    </citation>
    <scope>NUCLEOTIDE SEQUENCE [LARGE SCALE GENOMIC DNA]</scope>
    <source>
        <strain evidence="7 8">NCTC12410</strain>
    </source>
</reference>
<dbReference type="SUPFAM" id="SSF160443">
    <property type="entry name" value="SMR domain-like"/>
    <property type="match status" value="1"/>
</dbReference>
<sequence length="995" mass="110836">MLTHQDSRLAQALDLDEFLTHFHTYLARPKPLYLQGDMQLYHTMLREMDSMQLPSLPALADFSHAFLLLQKRGTLSLQDIWGFARELEFFATLQEALHPYPESQFHAFVAKILIPAHLLQAFCIFDEKGEIQAGRFAHIDNIRAQLSSTQGSIQQALNALLAKESLAPYLVDKQIHFIYDAQTLLLKAGYTRALKGSVLDRTQGGFFYVLPSEIARLYDKLQELRDVYALEVRKLCESLSEIARGELRFLRFLDRQFDVVDLLCGRVGFARDLGLEFVLAKVDSSGGDSALRDKAGSLWLASSIDTQVLSPCSPLHNPAFSSQILESQNGFTETAQKVESTFESPTAIPRILEKEKGAGREKSCREQLQAKFAQSLESQNGFTETTQSLESTFEKSQKVDCHASTIALARNDDKNGVSKKVDSRENAERLNTPQNEKVESAFDSEAEGLCDNNAETENVFDKQAAGGRIFLKKLRFVGCARRGEGEGIYLAESQALAADSRKTSEAQFLQKSAQNKRSAVSSEKPTPKPNKAQSSSKTIILHSFCHPILKNPKPLTLTFDKGLLLLTGVNAGGKTMLLKSLLSAAFLAKLLLPMKINAHKSHIPHYKHIYAIISNPQSSRDDISTFAGRVLELSRQLDKDDMLLGIDEIELGTDADEAASLYNVLLELLLDRHAKLVVTTHHKRLAALMAKDPRIQLAAAMFDVEKSCASYTFLHGSIGKSYAFEIAQKFGIPKHIIARAKEHYGSDKERLNALIEQSSSLSLELESKAQELQKRIQKARNAKEAYSEKIDELERAYKARERELESTFNKALQALKAQANTQEDLHRNFNRAHEIVRHKPKSPPSPKPVHKEFATGDLARYGECNARILRSEKRHCLIELESGMRLKVEKSQLKSPSKASLQAHNATKTTLSYTPKASVKLDLHGLRAEEALQKLGDFISDSLIAGFDEVLIFHGIGTGVLSAVVKDFLQNHPKVVSFSDAPPNMGGYGAKLVRL</sequence>
<feature type="coiled-coil region" evidence="4">
    <location>
        <begin position="755"/>
        <end position="832"/>
    </location>
</feature>
<dbReference type="InterPro" id="IPR036063">
    <property type="entry name" value="Smr_dom_sf"/>
</dbReference>
<evidence type="ECO:0000256" key="5">
    <source>
        <dbReference type="SAM" id="MobiDB-lite"/>
    </source>
</evidence>
<gene>
    <name evidence="7" type="primary">mutS</name>
    <name evidence="7" type="ORF">NCTC12410_01745</name>
</gene>
<dbReference type="Gene3D" id="3.30.1370.110">
    <property type="match status" value="1"/>
</dbReference>
<keyword evidence="4" id="KW-0175">Coiled coil</keyword>
<accession>A0A377J6J0</accession>
<evidence type="ECO:0000313" key="7">
    <source>
        <dbReference type="EMBL" id="STO97904.1"/>
    </source>
</evidence>
<keyword evidence="1" id="KW-0547">Nucleotide-binding</keyword>
<dbReference type="PROSITE" id="PS50828">
    <property type="entry name" value="SMR"/>
    <property type="match status" value="1"/>
</dbReference>